<comment type="caution">
    <text evidence="10">The sequence shown here is derived from an EMBL/GenBank/DDBJ whole genome shotgun (WGS) entry which is preliminary data.</text>
</comment>
<keyword evidence="6" id="KW-0012">Acyltransferase</keyword>
<evidence type="ECO:0000256" key="3">
    <source>
        <dbReference type="ARBA" id="ARBA00017677"/>
    </source>
</evidence>
<dbReference type="EMBL" id="PVNS01000001">
    <property type="protein sequence ID" value="PRO67094.1"/>
    <property type="molecule type" value="Genomic_DNA"/>
</dbReference>
<comment type="catalytic activity">
    <reaction evidence="8">
        <text>kanamycin B + acetyl-CoA = N(6')-acetylkanamycin B + CoA + H(+)</text>
        <dbReference type="Rhea" id="RHEA:16449"/>
        <dbReference type="ChEBI" id="CHEBI:15378"/>
        <dbReference type="ChEBI" id="CHEBI:57287"/>
        <dbReference type="ChEBI" id="CHEBI:57288"/>
        <dbReference type="ChEBI" id="CHEBI:58390"/>
        <dbReference type="ChEBI" id="CHEBI:58549"/>
        <dbReference type="EC" id="2.3.1.82"/>
    </reaction>
</comment>
<evidence type="ECO:0000256" key="7">
    <source>
        <dbReference type="ARBA" id="ARBA00029660"/>
    </source>
</evidence>
<evidence type="ECO:0000256" key="2">
    <source>
        <dbReference type="ARBA" id="ARBA00012888"/>
    </source>
</evidence>
<name>A0A2P6MLE8_ALKUR</name>
<dbReference type="GO" id="GO:0047663">
    <property type="term" value="F:aminoglycoside 6'-N-acetyltransferase activity"/>
    <property type="evidence" value="ECO:0007669"/>
    <property type="project" value="UniProtKB-EC"/>
</dbReference>
<dbReference type="EC" id="2.3.1.82" evidence="2"/>
<keyword evidence="4 10" id="KW-0808">Transferase</keyword>
<dbReference type="Pfam" id="PF00583">
    <property type="entry name" value="Acetyltransf_1"/>
    <property type="match status" value="1"/>
</dbReference>
<dbReference type="PANTHER" id="PTHR43877">
    <property type="entry name" value="AMINOALKYLPHOSPHONATE N-ACETYLTRANSFERASE-RELATED-RELATED"/>
    <property type="match status" value="1"/>
</dbReference>
<reference evidence="10 11" key="1">
    <citation type="submission" date="2018-03" db="EMBL/GenBank/DDBJ databases">
        <title>Bacillus urumqiensis sp. nov., a moderately haloalkaliphilic bacterium isolated from a salt lake.</title>
        <authorList>
            <person name="Zhao B."/>
            <person name="Liao Z."/>
        </authorList>
    </citation>
    <scope>NUCLEOTIDE SEQUENCE [LARGE SCALE GENOMIC DNA]</scope>
    <source>
        <strain evidence="10 11">BZ-SZ-XJ18</strain>
    </source>
</reference>
<evidence type="ECO:0000256" key="8">
    <source>
        <dbReference type="ARBA" id="ARBA00048923"/>
    </source>
</evidence>
<dbReference type="CDD" id="cd04301">
    <property type="entry name" value="NAT_SF"/>
    <property type="match status" value="1"/>
</dbReference>
<keyword evidence="11" id="KW-1185">Reference proteome</keyword>
<dbReference type="Gene3D" id="3.40.630.30">
    <property type="match status" value="1"/>
</dbReference>
<protein>
    <recommendedName>
        <fullName evidence="3">Aminoglycoside N(6')-acetyltransferase type 1</fullName>
        <ecNumber evidence="2">2.3.1.82</ecNumber>
    </recommendedName>
    <alternativeName>
        <fullName evidence="7">Aminoglycoside resistance protein</fullName>
    </alternativeName>
</protein>
<evidence type="ECO:0000313" key="10">
    <source>
        <dbReference type="EMBL" id="PRO67094.1"/>
    </source>
</evidence>
<evidence type="ECO:0000256" key="5">
    <source>
        <dbReference type="ARBA" id="ARBA00023251"/>
    </source>
</evidence>
<organism evidence="10 11">
    <name type="scientific">Alkalicoccus urumqiensis</name>
    <name type="common">Bacillus urumqiensis</name>
    <dbReference type="NCBI Taxonomy" id="1548213"/>
    <lineage>
        <taxon>Bacteria</taxon>
        <taxon>Bacillati</taxon>
        <taxon>Bacillota</taxon>
        <taxon>Bacilli</taxon>
        <taxon>Bacillales</taxon>
        <taxon>Bacillaceae</taxon>
        <taxon>Alkalicoccus</taxon>
    </lineage>
</organism>
<dbReference type="OrthoDB" id="118633at2"/>
<evidence type="ECO:0000313" key="11">
    <source>
        <dbReference type="Proteomes" id="UP000243650"/>
    </source>
</evidence>
<dbReference type="PROSITE" id="PS51186">
    <property type="entry name" value="GNAT"/>
    <property type="match status" value="1"/>
</dbReference>
<dbReference type="InterPro" id="IPR024170">
    <property type="entry name" value="Aminoglycoside_N6-AcTrfrase"/>
</dbReference>
<evidence type="ECO:0000256" key="6">
    <source>
        <dbReference type="ARBA" id="ARBA00023315"/>
    </source>
</evidence>
<dbReference type="GO" id="GO:0046677">
    <property type="term" value="P:response to antibiotic"/>
    <property type="evidence" value="ECO:0007669"/>
    <property type="project" value="UniProtKB-KW"/>
</dbReference>
<evidence type="ECO:0000256" key="1">
    <source>
        <dbReference type="ARBA" id="ARBA00011738"/>
    </source>
</evidence>
<sequence>MEIERVQTERDVQEAVTLASELWPESVREKLEREMQDSAVSRSASVWLARMDGRAVSFLHATIRREYVEGAEPPTGYIEGVYTRQEARRKGIAGTLIQEAERWARERGCRWVASDSELDNAAGQQFHRASGFSEAARVVCFSKRISAGR</sequence>
<gene>
    <name evidence="10" type="ORF">C6I21_00560</name>
</gene>
<proteinExistence type="predicted"/>
<dbReference type="AlphaFoldDB" id="A0A2P6MLE8"/>
<evidence type="ECO:0000259" key="9">
    <source>
        <dbReference type="PROSITE" id="PS51186"/>
    </source>
</evidence>
<dbReference type="Proteomes" id="UP000243650">
    <property type="component" value="Unassembled WGS sequence"/>
</dbReference>
<dbReference type="SUPFAM" id="SSF55729">
    <property type="entry name" value="Acyl-CoA N-acyltransferases (Nat)"/>
    <property type="match status" value="1"/>
</dbReference>
<comment type="subunit">
    <text evidence="1">Homodimer.</text>
</comment>
<dbReference type="InterPro" id="IPR000182">
    <property type="entry name" value="GNAT_dom"/>
</dbReference>
<dbReference type="InterPro" id="IPR050832">
    <property type="entry name" value="Bact_Acetyltransf"/>
</dbReference>
<evidence type="ECO:0000256" key="4">
    <source>
        <dbReference type="ARBA" id="ARBA00022679"/>
    </source>
</evidence>
<keyword evidence="5" id="KW-0046">Antibiotic resistance</keyword>
<feature type="domain" description="N-acetyltransferase" evidence="9">
    <location>
        <begin position="1"/>
        <end position="149"/>
    </location>
</feature>
<dbReference type="NCBIfam" id="NF043067">
    <property type="entry name" value="AAC_6p_group_E"/>
    <property type="match status" value="1"/>
</dbReference>
<dbReference type="RefSeq" id="WP_105957480.1">
    <property type="nucleotide sequence ID" value="NZ_PVNS01000001.1"/>
</dbReference>
<dbReference type="PIRSF" id="PIRSF000452">
    <property type="entry name" value="6-N-acetyltransf"/>
    <property type="match status" value="1"/>
</dbReference>
<dbReference type="InterPro" id="IPR016181">
    <property type="entry name" value="Acyl_CoA_acyltransferase"/>
</dbReference>
<accession>A0A2P6MLE8</accession>